<feature type="region of interest" description="Disordered" evidence="1">
    <location>
        <begin position="378"/>
        <end position="416"/>
    </location>
</feature>
<keyword evidence="3" id="KW-1185">Reference proteome</keyword>
<evidence type="ECO:0000313" key="3">
    <source>
        <dbReference type="Proteomes" id="UP000719412"/>
    </source>
</evidence>
<sequence length="577" mass="66340">MPTGSVRENHCAKSKTTRDPTLYNSGKQVYYRDKRRSYSLDSSEEKLKENDKISLENFETDTNLDEIKLNYENITKVVEVEEEKIERVVEPDQIEPVLEVVEEEEAEEIKTNIEVVPEVENEEYKTVITVYPDLGKETKLSHNYFREFLEKQKGSKKQAQKPNDIHSSDRSLDPTMQNKQCYLSSSYIFHLSTHLLGDYEITTHAACGLHFATSAHSILNTQPTPEKTHPLGTDRPTRLIDLAKKNLRRNDSPRITVEIWRWRRNYPSRRISSASSRIVEASKKLLRPVRDSFYTHRDSQISSIYHNEAIPPFWMEASRPSGIPYDYDPVDIQLLRVNTFTPSCWGGYLAPGDKLNYSCNSWQESCINNVKLNPRRSSVRPSIDNATYTKRPRDKLQRGSLENVSTDPWGDPQQSSLRRCRSLAITRDDVFTNLDVHANKPRRSQLIPRAKLIERSKEPRYAVVRGSSVENLDRPPRLSLTPPDYSPPRPTAHAEAVYSSITNLASPKFVIGTEQDSLDSNYHNKTSINTAYRVSYEDIPGLSLPNYYPDSKYDTDNTDAISLADDLSRAREHPLRR</sequence>
<feature type="compositionally biased region" description="Polar residues" evidence="1">
    <location>
        <begin position="379"/>
        <end position="388"/>
    </location>
</feature>
<feature type="region of interest" description="Disordered" evidence="1">
    <location>
        <begin position="1"/>
        <end position="27"/>
    </location>
</feature>
<protein>
    <submittedName>
        <fullName evidence="2">Uncharacterized protein</fullName>
    </submittedName>
</protein>
<reference evidence="2" key="2">
    <citation type="submission" date="2021-08" db="EMBL/GenBank/DDBJ databases">
        <authorList>
            <person name="Eriksson T."/>
        </authorList>
    </citation>
    <scope>NUCLEOTIDE SEQUENCE</scope>
    <source>
        <strain evidence="2">Stoneville</strain>
        <tissue evidence="2">Whole head</tissue>
    </source>
</reference>
<dbReference type="AlphaFoldDB" id="A0A8J6HF65"/>
<proteinExistence type="predicted"/>
<gene>
    <name evidence="2" type="ORF">GEV33_009772</name>
</gene>
<feature type="compositionally biased region" description="Polar residues" evidence="1">
    <location>
        <begin position="400"/>
        <end position="416"/>
    </location>
</feature>
<dbReference type="Proteomes" id="UP000719412">
    <property type="component" value="Unassembled WGS sequence"/>
</dbReference>
<dbReference type="EMBL" id="JABDTM020025641">
    <property type="protein sequence ID" value="KAH0813017.1"/>
    <property type="molecule type" value="Genomic_DNA"/>
</dbReference>
<organism evidence="2 3">
    <name type="scientific">Tenebrio molitor</name>
    <name type="common">Yellow mealworm beetle</name>
    <dbReference type="NCBI Taxonomy" id="7067"/>
    <lineage>
        <taxon>Eukaryota</taxon>
        <taxon>Metazoa</taxon>
        <taxon>Ecdysozoa</taxon>
        <taxon>Arthropoda</taxon>
        <taxon>Hexapoda</taxon>
        <taxon>Insecta</taxon>
        <taxon>Pterygota</taxon>
        <taxon>Neoptera</taxon>
        <taxon>Endopterygota</taxon>
        <taxon>Coleoptera</taxon>
        <taxon>Polyphaga</taxon>
        <taxon>Cucujiformia</taxon>
        <taxon>Tenebrionidae</taxon>
        <taxon>Tenebrio</taxon>
    </lineage>
</organism>
<feature type="region of interest" description="Disordered" evidence="1">
    <location>
        <begin position="464"/>
        <end position="491"/>
    </location>
</feature>
<evidence type="ECO:0000313" key="2">
    <source>
        <dbReference type="EMBL" id="KAH0813017.1"/>
    </source>
</evidence>
<reference evidence="2" key="1">
    <citation type="journal article" date="2020" name="J Insects Food Feed">
        <title>The yellow mealworm (Tenebrio molitor) genome: a resource for the emerging insects as food and feed industry.</title>
        <authorList>
            <person name="Eriksson T."/>
            <person name="Andere A."/>
            <person name="Kelstrup H."/>
            <person name="Emery V."/>
            <person name="Picard C."/>
        </authorList>
    </citation>
    <scope>NUCLEOTIDE SEQUENCE</scope>
    <source>
        <strain evidence="2">Stoneville</strain>
        <tissue evidence="2">Whole head</tissue>
    </source>
</reference>
<feature type="compositionally biased region" description="Basic and acidic residues" evidence="1">
    <location>
        <begin position="163"/>
        <end position="172"/>
    </location>
</feature>
<accession>A0A8J6HF65</accession>
<evidence type="ECO:0000256" key="1">
    <source>
        <dbReference type="SAM" id="MobiDB-lite"/>
    </source>
</evidence>
<feature type="region of interest" description="Disordered" evidence="1">
    <location>
        <begin position="151"/>
        <end position="175"/>
    </location>
</feature>
<name>A0A8J6HF65_TENMO</name>
<comment type="caution">
    <text evidence="2">The sequence shown here is derived from an EMBL/GenBank/DDBJ whole genome shotgun (WGS) entry which is preliminary data.</text>
</comment>